<feature type="domain" description="Spore germination protein N-terminal" evidence="9">
    <location>
        <begin position="30"/>
        <end position="207"/>
    </location>
</feature>
<keyword evidence="7" id="KW-0449">Lipoprotein</keyword>
<evidence type="ECO:0000259" key="9">
    <source>
        <dbReference type="Pfam" id="PF25198"/>
    </source>
</evidence>
<evidence type="ECO:0000256" key="4">
    <source>
        <dbReference type="ARBA" id="ARBA00022729"/>
    </source>
</evidence>
<protein>
    <submittedName>
        <fullName evidence="10">Ger(X)C family spore germination protein</fullName>
    </submittedName>
</protein>
<sequence>MCTPPLRRASKFLKTVICGLLFLQCTGCWDRLEVNDLAIILAAGLDQGKGNLLELSVQVYIPGPPSGGDQSGMGSTSKTGGGKTLVRSAEGTTFADAVSKLQEKLPRRIFWGHDDTFIFSDEVAKGDIREHIDFIMRAPAPRERANVFISKGPVKDVLALVPPLEKSTAEVLRELAKGQTGLKVSVKDLAEMMIGDAQAAALPLIRILPAEPGTNPKQTVAYIHGSAVIKKGRMIGTINDRTTRGLLWLRDEVKTATVTIKPEEGPGYVTLTLLRSWTQLVPRIDGDRWSMTVKLETEDDVVQNTTNISLVDPEVTERMENQLEAEIAKRVRTALVQPQTQLNADIFGFAEAFHRKYPKEWKKAKDRWDEIFPKVEVTIVARSKILRTGLASVNTVKPKEEVKKK</sequence>
<comment type="caution">
    <text evidence="10">The sequence shown here is derived from an EMBL/GenBank/DDBJ whole genome shotgun (WGS) entry which is preliminary data.</text>
</comment>
<comment type="subcellular location">
    <subcellularLocation>
        <location evidence="1">Membrane</location>
        <topology evidence="1">Lipid-anchor</topology>
    </subcellularLocation>
</comment>
<organism evidence="10 11">
    <name type="scientific">Paenibacillus gyeongsangnamensis</name>
    <dbReference type="NCBI Taxonomy" id="3388067"/>
    <lineage>
        <taxon>Bacteria</taxon>
        <taxon>Bacillati</taxon>
        <taxon>Bacillota</taxon>
        <taxon>Bacilli</taxon>
        <taxon>Bacillales</taxon>
        <taxon>Paenibacillaceae</taxon>
        <taxon>Paenibacillus</taxon>
    </lineage>
</organism>
<comment type="similarity">
    <text evidence="2">Belongs to the GerABKC lipoprotein family.</text>
</comment>
<keyword evidence="11" id="KW-1185">Reference proteome</keyword>
<dbReference type="Proteomes" id="UP001527882">
    <property type="component" value="Unassembled WGS sequence"/>
</dbReference>
<dbReference type="Pfam" id="PF25198">
    <property type="entry name" value="Spore_GerAC_N"/>
    <property type="match status" value="1"/>
</dbReference>
<name>A0ABT4QG46_9BACL</name>
<dbReference type="Gene3D" id="3.30.300.210">
    <property type="entry name" value="Nutrient germinant receptor protein C, domain 3"/>
    <property type="match status" value="1"/>
</dbReference>
<evidence type="ECO:0000256" key="5">
    <source>
        <dbReference type="ARBA" id="ARBA00023136"/>
    </source>
</evidence>
<evidence type="ECO:0000256" key="2">
    <source>
        <dbReference type="ARBA" id="ARBA00007886"/>
    </source>
</evidence>
<keyword evidence="5" id="KW-0472">Membrane</keyword>
<feature type="domain" description="Spore germination GerAC-like C-terminal" evidence="8">
    <location>
        <begin position="225"/>
        <end position="389"/>
    </location>
</feature>
<keyword evidence="6" id="KW-0564">Palmitate</keyword>
<evidence type="ECO:0000313" key="11">
    <source>
        <dbReference type="Proteomes" id="UP001527882"/>
    </source>
</evidence>
<evidence type="ECO:0000313" key="10">
    <source>
        <dbReference type="EMBL" id="MCZ8515650.1"/>
    </source>
</evidence>
<dbReference type="RefSeq" id="WP_269884173.1">
    <property type="nucleotide sequence ID" value="NZ_JAQAGZ010000018.1"/>
</dbReference>
<dbReference type="InterPro" id="IPR046953">
    <property type="entry name" value="Spore_GerAC-like_C"/>
</dbReference>
<reference evidence="10 11" key="1">
    <citation type="submission" date="2022-12" db="EMBL/GenBank/DDBJ databases">
        <title>Draft genome sequence of Paenibacillus sp. dW9.</title>
        <authorList>
            <person name="Choi E.-W."/>
            <person name="Kim D.-U."/>
        </authorList>
    </citation>
    <scope>NUCLEOTIDE SEQUENCE [LARGE SCALE GENOMIC DNA]</scope>
    <source>
        <strain evidence="11">dW9</strain>
    </source>
</reference>
<dbReference type="EMBL" id="JAQAGZ010000018">
    <property type="protein sequence ID" value="MCZ8515650.1"/>
    <property type="molecule type" value="Genomic_DNA"/>
</dbReference>
<accession>A0ABT4QG46</accession>
<dbReference type="NCBIfam" id="TIGR02887">
    <property type="entry name" value="spore_ger_x_C"/>
    <property type="match status" value="1"/>
</dbReference>
<gene>
    <name evidence="10" type="ORF">O9H85_25215</name>
</gene>
<dbReference type="InterPro" id="IPR038501">
    <property type="entry name" value="Spore_GerAC_C_sf"/>
</dbReference>
<evidence type="ECO:0000256" key="6">
    <source>
        <dbReference type="ARBA" id="ARBA00023139"/>
    </source>
</evidence>
<dbReference type="PANTHER" id="PTHR35789:SF1">
    <property type="entry name" value="SPORE GERMINATION PROTEIN B3"/>
    <property type="match status" value="1"/>
</dbReference>
<dbReference type="Pfam" id="PF05504">
    <property type="entry name" value="Spore_GerAC"/>
    <property type="match status" value="1"/>
</dbReference>
<evidence type="ECO:0000256" key="7">
    <source>
        <dbReference type="ARBA" id="ARBA00023288"/>
    </source>
</evidence>
<dbReference type="InterPro" id="IPR057336">
    <property type="entry name" value="GerAC_N"/>
</dbReference>
<evidence type="ECO:0000256" key="3">
    <source>
        <dbReference type="ARBA" id="ARBA00022544"/>
    </source>
</evidence>
<evidence type="ECO:0000256" key="1">
    <source>
        <dbReference type="ARBA" id="ARBA00004635"/>
    </source>
</evidence>
<dbReference type="PANTHER" id="PTHR35789">
    <property type="entry name" value="SPORE GERMINATION PROTEIN B3"/>
    <property type="match status" value="1"/>
</dbReference>
<keyword evidence="4" id="KW-0732">Signal</keyword>
<evidence type="ECO:0000259" key="8">
    <source>
        <dbReference type="Pfam" id="PF05504"/>
    </source>
</evidence>
<proteinExistence type="inferred from homology"/>
<keyword evidence="3" id="KW-0309">Germination</keyword>
<dbReference type="InterPro" id="IPR008844">
    <property type="entry name" value="Spore_GerAC-like"/>
</dbReference>